<protein>
    <submittedName>
        <fullName evidence="7">ABC transporter ATP-binding protein</fullName>
    </submittedName>
</protein>
<evidence type="ECO:0000256" key="4">
    <source>
        <dbReference type="ARBA" id="ARBA00022840"/>
    </source>
</evidence>
<sequence>MTLIRATDWGYTFEGQTRPAVQHIDFEVEQGERVLLLGPSGSGKSTLLTALAGLLGSQHDGVESGSLLIDGVHPSRMKGQVGLVMQDPQSQVILQRVGDDVAFGLENMGVSPDQIWPRVEAALQEVGLEVPLNRPTAALSGGQQQRLILAATLAMQDEHHRILCLDEPTANLDTEGIAEIRDATKRALTADATLIIVEHRVEPWLDVVDRLIVIGHDGVIADGPVQEVLEAEAQRLLDAGVWVPGHPTGLSKRDSSSLGTPADSSAAGTTFPTCLRTVDLTTGHGKHVVSTGLDLEVESGVSTVITGPNGVGKSTLAMTLAGLLPPLSGQVEATEVLDPPKGRVDVTRWASKDLLTRVGTVFQQPEHQFVESTVARELEVGMRALGWDDKRIGKRRDYLLDMLRMTDLADRNPFQLSGGQARRLSVATVLATSPKVMILDEPTFGQDRNTWLGLCKLIQELIDEDHAVVSVTHDEEFIDVLGERHIHLDSGGDHAEPGHRGTATASGSQPSPTEARARIDSVEPDRSAARTASEAGGRA</sequence>
<feature type="compositionally biased region" description="Polar residues" evidence="5">
    <location>
        <begin position="503"/>
        <end position="512"/>
    </location>
</feature>
<dbReference type="InterPro" id="IPR015856">
    <property type="entry name" value="ABC_transpr_CbiO/EcfA_su"/>
</dbReference>
<feature type="compositionally biased region" description="Basic and acidic residues" evidence="5">
    <location>
        <begin position="515"/>
        <end position="528"/>
    </location>
</feature>
<evidence type="ECO:0000313" key="7">
    <source>
        <dbReference type="EMBL" id="MDT3767071.1"/>
    </source>
</evidence>
<dbReference type="EMBL" id="JASXSX010000001">
    <property type="protein sequence ID" value="MDT3767071.1"/>
    <property type="molecule type" value="Genomic_DNA"/>
</dbReference>
<evidence type="ECO:0000313" key="8">
    <source>
        <dbReference type="Proteomes" id="UP001247542"/>
    </source>
</evidence>
<keyword evidence="2" id="KW-0813">Transport</keyword>
<evidence type="ECO:0000259" key="6">
    <source>
        <dbReference type="PROSITE" id="PS50893"/>
    </source>
</evidence>
<reference evidence="7 8" key="1">
    <citation type="submission" date="2023-06" db="EMBL/GenBank/DDBJ databases">
        <title>Draft genome sequence of Gleimia hominis type strain CCUG 57540T.</title>
        <authorList>
            <person name="Salva-Serra F."/>
            <person name="Cardew S."/>
            <person name="Jensie Markopoulos S."/>
            <person name="Ohlen M."/>
            <person name="Inganas E."/>
            <person name="Svensson-Stadler L."/>
            <person name="Moore E.R.B."/>
        </authorList>
    </citation>
    <scope>NUCLEOTIDE SEQUENCE [LARGE SCALE GENOMIC DNA]</scope>
    <source>
        <strain evidence="7 8">CCUG 57540</strain>
    </source>
</reference>
<keyword evidence="3" id="KW-0547">Nucleotide-binding</keyword>
<gene>
    <name evidence="7" type="ORF">QS713_03185</name>
</gene>
<comment type="caution">
    <text evidence="7">The sequence shown here is derived from an EMBL/GenBank/DDBJ whole genome shotgun (WGS) entry which is preliminary data.</text>
</comment>
<keyword evidence="8" id="KW-1185">Reference proteome</keyword>
<dbReference type="SUPFAM" id="SSF52540">
    <property type="entry name" value="P-loop containing nucleoside triphosphate hydrolases"/>
    <property type="match status" value="2"/>
</dbReference>
<dbReference type="InterPro" id="IPR017871">
    <property type="entry name" value="ABC_transporter-like_CS"/>
</dbReference>
<dbReference type="RefSeq" id="WP_313272393.1">
    <property type="nucleotide sequence ID" value="NZ_JASXSX010000001.1"/>
</dbReference>
<dbReference type="PANTHER" id="PTHR43553">
    <property type="entry name" value="HEAVY METAL TRANSPORTER"/>
    <property type="match status" value="1"/>
</dbReference>
<evidence type="ECO:0000256" key="5">
    <source>
        <dbReference type="SAM" id="MobiDB-lite"/>
    </source>
</evidence>
<dbReference type="Pfam" id="PF00005">
    <property type="entry name" value="ABC_tran"/>
    <property type="match status" value="2"/>
</dbReference>
<dbReference type="PANTHER" id="PTHR43553:SF24">
    <property type="entry name" value="ENERGY-COUPLING FACTOR TRANSPORTER ATP-BINDING PROTEIN ECFA1"/>
    <property type="match status" value="1"/>
</dbReference>
<comment type="similarity">
    <text evidence="1">Belongs to the ABC transporter superfamily.</text>
</comment>
<feature type="region of interest" description="Disordered" evidence="5">
    <location>
        <begin position="488"/>
        <end position="539"/>
    </location>
</feature>
<dbReference type="InterPro" id="IPR027417">
    <property type="entry name" value="P-loop_NTPase"/>
</dbReference>
<keyword evidence="4 7" id="KW-0067">ATP-binding</keyword>
<proteinExistence type="inferred from homology"/>
<dbReference type="CDD" id="cd03225">
    <property type="entry name" value="ABC_cobalt_CbiO_domain1"/>
    <property type="match status" value="2"/>
</dbReference>
<evidence type="ECO:0000256" key="1">
    <source>
        <dbReference type="ARBA" id="ARBA00005417"/>
    </source>
</evidence>
<name>A0ABU3I9M2_9ACTO</name>
<dbReference type="PROSITE" id="PS00211">
    <property type="entry name" value="ABC_TRANSPORTER_1"/>
    <property type="match status" value="2"/>
</dbReference>
<dbReference type="PROSITE" id="PS50893">
    <property type="entry name" value="ABC_TRANSPORTER_2"/>
    <property type="match status" value="2"/>
</dbReference>
<feature type="domain" description="ABC transporter" evidence="6">
    <location>
        <begin position="4"/>
        <end position="241"/>
    </location>
</feature>
<dbReference type="InterPro" id="IPR003439">
    <property type="entry name" value="ABC_transporter-like_ATP-bd"/>
</dbReference>
<feature type="domain" description="ABC transporter" evidence="6">
    <location>
        <begin position="275"/>
        <end position="515"/>
    </location>
</feature>
<dbReference type="Proteomes" id="UP001247542">
    <property type="component" value="Unassembled WGS sequence"/>
</dbReference>
<organism evidence="7 8">
    <name type="scientific">Gleimia hominis</name>
    <dbReference type="NCBI Taxonomy" id="595468"/>
    <lineage>
        <taxon>Bacteria</taxon>
        <taxon>Bacillati</taxon>
        <taxon>Actinomycetota</taxon>
        <taxon>Actinomycetes</taxon>
        <taxon>Actinomycetales</taxon>
        <taxon>Actinomycetaceae</taxon>
        <taxon>Gleimia</taxon>
    </lineage>
</organism>
<feature type="compositionally biased region" description="Basic and acidic residues" evidence="5">
    <location>
        <begin position="488"/>
        <end position="499"/>
    </location>
</feature>
<feature type="region of interest" description="Disordered" evidence="5">
    <location>
        <begin position="248"/>
        <end position="267"/>
    </location>
</feature>
<dbReference type="Gene3D" id="3.40.50.300">
    <property type="entry name" value="P-loop containing nucleotide triphosphate hydrolases"/>
    <property type="match status" value="2"/>
</dbReference>
<dbReference type="GO" id="GO:0005524">
    <property type="term" value="F:ATP binding"/>
    <property type="evidence" value="ECO:0007669"/>
    <property type="project" value="UniProtKB-KW"/>
</dbReference>
<dbReference type="SMART" id="SM00382">
    <property type="entry name" value="AAA"/>
    <property type="match status" value="2"/>
</dbReference>
<dbReference type="InterPro" id="IPR003593">
    <property type="entry name" value="AAA+_ATPase"/>
</dbReference>
<evidence type="ECO:0000256" key="3">
    <source>
        <dbReference type="ARBA" id="ARBA00022741"/>
    </source>
</evidence>
<feature type="compositionally biased region" description="Polar residues" evidence="5">
    <location>
        <begin position="256"/>
        <end position="267"/>
    </location>
</feature>
<evidence type="ECO:0000256" key="2">
    <source>
        <dbReference type="ARBA" id="ARBA00022448"/>
    </source>
</evidence>
<accession>A0ABU3I9M2</accession>
<dbReference type="InterPro" id="IPR050095">
    <property type="entry name" value="ECF_ABC_transporter_ATP-bd"/>
</dbReference>